<feature type="non-terminal residue" evidence="2">
    <location>
        <position position="1"/>
    </location>
</feature>
<dbReference type="PANTHER" id="PTHR11046:SF25">
    <property type="match status" value="1"/>
</dbReference>
<sequence>ESIFCLLRIGLTLVRTARLKIELRFSENARSEAEDSLSELQTRNVTLYSGGKYSDDAVVTVLEFLDLAVADEKVGPVMEAVARLTEAKLDRVPSATSVRRFAVASLSVAKAHAYEVLDQATDRGEQLCLYSDETNKLGSKLQLFGAGLVKENGVQVIILFGLAQAADKSAPTAFSLVKNRLDGLGRGVSDMLPRVISDWDSLSEAQHKQALTFYVFYCQLHAIANYTNIVLEALAEHERLATGRDVPALSPTVLVVLKEIDRRGCMAAPRIAFSSIDRA</sequence>
<dbReference type="Proteomes" id="UP001432027">
    <property type="component" value="Unassembled WGS sequence"/>
</dbReference>
<accession>A0AAV5U842</accession>
<keyword evidence="1" id="KW-0540">Nuclease</keyword>
<dbReference type="GO" id="GO:0000175">
    <property type="term" value="F:3'-5'-RNA exonuclease activity"/>
    <property type="evidence" value="ECO:0007669"/>
    <property type="project" value="InterPro"/>
</dbReference>
<evidence type="ECO:0000256" key="1">
    <source>
        <dbReference type="ARBA" id="ARBA00022722"/>
    </source>
</evidence>
<dbReference type="PANTHER" id="PTHR11046">
    <property type="entry name" value="OLIGORIBONUCLEASE, MITOCHONDRIAL"/>
    <property type="match status" value="1"/>
</dbReference>
<organism evidence="2 3">
    <name type="scientific">Pristionchus entomophagus</name>
    <dbReference type="NCBI Taxonomy" id="358040"/>
    <lineage>
        <taxon>Eukaryota</taxon>
        <taxon>Metazoa</taxon>
        <taxon>Ecdysozoa</taxon>
        <taxon>Nematoda</taxon>
        <taxon>Chromadorea</taxon>
        <taxon>Rhabditida</taxon>
        <taxon>Rhabditina</taxon>
        <taxon>Diplogasteromorpha</taxon>
        <taxon>Diplogasteroidea</taxon>
        <taxon>Neodiplogasteridae</taxon>
        <taxon>Pristionchus</taxon>
    </lineage>
</organism>
<dbReference type="EMBL" id="BTSX01000005">
    <property type="protein sequence ID" value="GMT02579.1"/>
    <property type="molecule type" value="Genomic_DNA"/>
</dbReference>
<keyword evidence="3" id="KW-1185">Reference proteome</keyword>
<evidence type="ECO:0000313" key="3">
    <source>
        <dbReference type="Proteomes" id="UP001432027"/>
    </source>
</evidence>
<reference evidence="2" key="1">
    <citation type="submission" date="2023-10" db="EMBL/GenBank/DDBJ databases">
        <title>Genome assembly of Pristionchus species.</title>
        <authorList>
            <person name="Yoshida K."/>
            <person name="Sommer R.J."/>
        </authorList>
    </citation>
    <scope>NUCLEOTIDE SEQUENCE</scope>
    <source>
        <strain evidence="2">RS0144</strain>
    </source>
</reference>
<dbReference type="AlphaFoldDB" id="A0AAV5U842"/>
<dbReference type="InterPro" id="IPR022894">
    <property type="entry name" value="Oligoribonuclease"/>
</dbReference>
<gene>
    <name evidence="2" type="ORF">PENTCL1PPCAC_24753</name>
</gene>
<evidence type="ECO:0000313" key="2">
    <source>
        <dbReference type="EMBL" id="GMT02579.1"/>
    </source>
</evidence>
<proteinExistence type="predicted"/>
<keyword evidence="1" id="KW-0378">Hydrolase</keyword>
<name>A0AAV5U842_9BILA</name>
<comment type="caution">
    <text evidence="2">The sequence shown here is derived from an EMBL/GenBank/DDBJ whole genome shotgun (WGS) entry which is preliminary data.</text>
</comment>
<protein>
    <submittedName>
        <fullName evidence="2">Uncharacterized protein</fullName>
    </submittedName>
</protein>